<accession>A0A918D7U9</accession>
<dbReference type="EMBL" id="BMMM01000014">
    <property type="protein sequence ID" value="GGN81399.1"/>
    <property type="molecule type" value="Genomic_DNA"/>
</dbReference>
<dbReference type="SUPFAM" id="SSF55464">
    <property type="entry name" value="Origin of replication-binding domain, RBD-like"/>
    <property type="match status" value="1"/>
</dbReference>
<organism evidence="1 2">
    <name type="scientific">Streptomyces albiflavescens</name>
    <dbReference type="NCBI Taxonomy" id="1623582"/>
    <lineage>
        <taxon>Bacteria</taxon>
        <taxon>Bacillati</taxon>
        <taxon>Actinomycetota</taxon>
        <taxon>Actinomycetes</taxon>
        <taxon>Kitasatosporales</taxon>
        <taxon>Streptomycetaceae</taxon>
        <taxon>Streptomyces</taxon>
    </lineage>
</organism>
<gene>
    <name evidence="1" type="ORF">GCM10011579_067910</name>
</gene>
<evidence type="ECO:0000313" key="1">
    <source>
        <dbReference type="EMBL" id="GGN81399.1"/>
    </source>
</evidence>
<comment type="caution">
    <text evidence="1">The sequence shown here is derived from an EMBL/GenBank/DDBJ whole genome shotgun (WGS) entry which is preliminary data.</text>
</comment>
<keyword evidence="2" id="KW-1185">Reference proteome</keyword>
<sequence length="209" mass="21180">MSPYSATGSGGRHQAPVLDGLIVAVFRHYESRSRQPLLHEHALLSEGGFHVGDEVGEGAGVSVAGGKGAAGDEAGAARELGAADAAEKGCGALTVSQAAAHLREGGQAYQDFLRGGAVCIMDALNSDSKTAGRSCLPVPPRTRPLLLAGGGGHTPRVHAVRGLPLRLLRPGRAAVHGGMRCARLCSPCHCAGCGHVRSRGGVFGRASLG</sequence>
<proteinExistence type="predicted"/>
<dbReference type="Proteomes" id="UP000600365">
    <property type="component" value="Unassembled WGS sequence"/>
</dbReference>
<name>A0A918D7U9_9ACTN</name>
<evidence type="ECO:0000313" key="2">
    <source>
        <dbReference type="Proteomes" id="UP000600365"/>
    </source>
</evidence>
<protein>
    <submittedName>
        <fullName evidence="1">Uncharacterized protein</fullName>
    </submittedName>
</protein>
<dbReference type="AlphaFoldDB" id="A0A918D7U9"/>
<reference evidence="1 2" key="1">
    <citation type="journal article" date="2014" name="Int. J. Syst. Evol. Microbiol.">
        <title>Complete genome sequence of Corynebacterium casei LMG S-19264T (=DSM 44701T), isolated from a smear-ripened cheese.</title>
        <authorList>
            <consortium name="US DOE Joint Genome Institute (JGI-PGF)"/>
            <person name="Walter F."/>
            <person name="Albersmeier A."/>
            <person name="Kalinowski J."/>
            <person name="Ruckert C."/>
        </authorList>
    </citation>
    <scope>NUCLEOTIDE SEQUENCE [LARGE SCALE GENOMIC DNA]</scope>
    <source>
        <strain evidence="1 2">CGMCC 4.7111</strain>
    </source>
</reference>